<organism evidence="2 3">
    <name type="scientific">Sphingomonas psychrolutea</name>
    <dbReference type="NCBI Taxonomy" id="1259676"/>
    <lineage>
        <taxon>Bacteria</taxon>
        <taxon>Pseudomonadati</taxon>
        <taxon>Pseudomonadota</taxon>
        <taxon>Alphaproteobacteria</taxon>
        <taxon>Sphingomonadales</taxon>
        <taxon>Sphingomonadaceae</taxon>
        <taxon>Sphingomonas</taxon>
    </lineage>
</organism>
<comment type="caution">
    <text evidence="2">The sequence shown here is derived from an EMBL/GenBank/DDBJ whole genome shotgun (WGS) entry which is preliminary data.</text>
</comment>
<feature type="compositionally biased region" description="Polar residues" evidence="1">
    <location>
        <begin position="16"/>
        <end position="33"/>
    </location>
</feature>
<accession>A0ABQ6EGP8</accession>
<dbReference type="Proteomes" id="UP001157117">
    <property type="component" value="Unassembled WGS sequence"/>
</dbReference>
<evidence type="ECO:0000256" key="1">
    <source>
        <dbReference type="SAM" id="MobiDB-lite"/>
    </source>
</evidence>
<dbReference type="EMBL" id="BSPT01000075">
    <property type="protein sequence ID" value="GLT06790.1"/>
    <property type="molecule type" value="Genomic_DNA"/>
</dbReference>
<proteinExistence type="predicted"/>
<protein>
    <submittedName>
        <fullName evidence="2">Uncharacterized protein</fullName>
    </submittedName>
</protein>
<reference evidence="3" key="1">
    <citation type="journal article" date="2019" name="Int. J. Syst. Evol. Microbiol.">
        <title>The Global Catalogue of Microorganisms (GCM) 10K type strain sequencing project: providing services to taxonomists for standard genome sequencing and annotation.</title>
        <authorList>
            <consortium name="The Broad Institute Genomics Platform"/>
            <consortium name="The Broad Institute Genome Sequencing Center for Infectious Disease"/>
            <person name="Wu L."/>
            <person name="Ma J."/>
        </authorList>
    </citation>
    <scope>NUCLEOTIDE SEQUENCE [LARGE SCALE GENOMIC DNA]</scope>
    <source>
        <strain evidence="3">NBRC 109639</strain>
    </source>
</reference>
<feature type="region of interest" description="Disordered" evidence="1">
    <location>
        <begin position="1"/>
        <end position="43"/>
    </location>
</feature>
<keyword evidence="3" id="KW-1185">Reference proteome</keyword>
<evidence type="ECO:0000313" key="3">
    <source>
        <dbReference type="Proteomes" id="UP001157117"/>
    </source>
</evidence>
<sequence>MLTQRTADSVKGPAGSGSSDRTVASQFPEQSITRGDAIAGKAKTNPIAAKVDNFNIIGFQHRLK</sequence>
<name>A0ABQ6EGP8_9SPHN</name>
<gene>
    <name evidence="2" type="ORF">GCM10007926_37280</name>
</gene>
<evidence type="ECO:0000313" key="2">
    <source>
        <dbReference type="EMBL" id="GLT06790.1"/>
    </source>
</evidence>